<protein>
    <submittedName>
        <fullName evidence="3">Uncharacterized protein</fullName>
    </submittedName>
</protein>
<feature type="region of interest" description="Disordered" evidence="1">
    <location>
        <begin position="1"/>
        <end position="22"/>
    </location>
</feature>
<sequence length="143" mass="15140">MAEARGTVLPGDGGAVGARGSPGARAVSIRHPRLLVRCPIVRAAAVGAPHPAGRRPGACRVKWHPPDRPARKDLAIDVVIISILAVAAVALIVMQAVYRRRVLRRREAAGQTVLGKGPFILLGVMALFFVFAVFVFPVLVRGS</sequence>
<accession>A0ABQ0UPV5</accession>
<evidence type="ECO:0000256" key="2">
    <source>
        <dbReference type="SAM" id="Phobius"/>
    </source>
</evidence>
<keyword evidence="2" id="KW-0812">Transmembrane</keyword>
<evidence type="ECO:0000313" key="3">
    <source>
        <dbReference type="EMBL" id="GEK83511.1"/>
    </source>
</evidence>
<evidence type="ECO:0000313" key="4">
    <source>
        <dbReference type="Proteomes" id="UP000321154"/>
    </source>
</evidence>
<dbReference type="Proteomes" id="UP000321154">
    <property type="component" value="Unassembled WGS sequence"/>
</dbReference>
<keyword evidence="2" id="KW-0472">Membrane</keyword>
<comment type="caution">
    <text evidence="3">The sequence shown here is derived from an EMBL/GenBank/DDBJ whole genome shotgun (WGS) entry which is preliminary data.</text>
</comment>
<feature type="transmembrane region" description="Helical" evidence="2">
    <location>
        <begin position="74"/>
        <end position="98"/>
    </location>
</feature>
<keyword evidence="2" id="KW-1133">Transmembrane helix</keyword>
<keyword evidence="4" id="KW-1185">Reference proteome</keyword>
<reference evidence="3 4" key="1">
    <citation type="submission" date="2019-07" db="EMBL/GenBank/DDBJ databases">
        <title>Whole genome shotgun sequence of Frigoribacterium faeni NBRC 103066.</title>
        <authorList>
            <person name="Hosoyama A."/>
            <person name="Uohara A."/>
            <person name="Ohji S."/>
            <person name="Ichikawa N."/>
        </authorList>
    </citation>
    <scope>NUCLEOTIDE SEQUENCE [LARGE SCALE GENOMIC DNA]</scope>
    <source>
        <strain evidence="3 4">NBRC 103066</strain>
    </source>
</reference>
<name>A0ABQ0UPV5_9MICO</name>
<feature type="transmembrane region" description="Helical" evidence="2">
    <location>
        <begin position="119"/>
        <end position="140"/>
    </location>
</feature>
<organism evidence="3 4">
    <name type="scientific">Frigoribacterium faeni</name>
    <dbReference type="NCBI Taxonomy" id="145483"/>
    <lineage>
        <taxon>Bacteria</taxon>
        <taxon>Bacillati</taxon>
        <taxon>Actinomycetota</taxon>
        <taxon>Actinomycetes</taxon>
        <taxon>Micrococcales</taxon>
        <taxon>Microbacteriaceae</taxon>
        <taxon>Frigoribacterium</taxon>
    </lineage>
</organism>
<gene>
    <name evidence="3" type="ORF">FFA01_18200</name>
</gene>
<dbReference type="EMBL" id="BJUV01000016">
    <property type="protein sequence ID" value="GEK83511.1"/>
    <property type="molecule type" value="Genomic_DNA"/>
</dbReference>
<evidence type="ECO:0000256" key="1">
    <source>
        <dbReference type="SAM" id="MobiDB-lite"/>
    </source>
</evidence>
<proteinExistence type="predicted"/>